<evidence type="ECO:0000256" key="1">
    <source>
        <dbReference type="SAM" id="MobiDB-lite"/>
    </source>
</evidence>
<proteinExistence type="predicted"/>
<keyword evidence="2" id="KW-1133">Transmembrane helix</keyword>
<feature type="signal peptide" evidence="3">
    <location>
        <begin position="1"/>
        <end position="29"/>
    </location>
</feature>
<evidence type="ECO:0008006" key="6">
    <source>
        <dbReference type="Google" id="ProtNLM"/>
    </source>
</evidence>
<feature type="transmembrane region" description="Helical" evidence="2">
    <location>
        <begin position="181"/>
        <end position="201"/>
    </location>
</feature>
<dbReference type="AlphaFoldDB" id="A0A6G1IF81"/>
<evidence type="ECO:0000256" key="2">
    <source>
        <dbReference type="SAM" id="Phobius"/>
    </source>
</evidence>
<feature type="chain" id="PRO_5026165242" description="Extracellular membrane protein CFEM domain-containing protein" evidence="3">
    <location>
        <begin position="30"/>
        <end position="285"/>
    </location>
</feature>
<evidence type="ECO:0000313" key="5">
    <source>
        <dbReference type="Proteomes" id="UP000799291"/>
    </source>
</evidence>
<name>A0A6G1IF81_9PLEO</name>
<dbReference type="EMBL" id="MU005632">
    <property type="protein sequence ID" value="KAF2676621.1"/>
    <property type="molecule type" value="Genomic_DNA"/>
</dbReference>
<keyword evidence="3" id="KW-0732">Signal</keyword>
<dbReference type="Proteomes" id="UP000799291">
    <property type="component" value="Unassembled WGS sequence"/>
</dbReference>
<dbReference type="OrthoDB" id="5421290at2759"/>
<keyword evidence="5" id="KW-1185">Reference proteome</keyword>
<protein>
    <recommendedName>
        <fullName evidence="6">Extracellular membrane protein CFEM domain-containing protein</fullName>
    </recommendedName>
</protein>
<evidence type="ECO:0000256" key="3">
    <source>
        <dbReference type="SAM" id="SignalP"/>
    </source>
</evidence>
<accession>A0A6G1IF81</accession>
<keyword evidence="2" id="KW-0472">Membrane</keyword>
<gene>
    <name evidence="4" type="ORF">K458DRAFT_396784</name>
</gene>
<evidence type="ECO:0000313" key="4">
    <source>
        <dbReference type="EMBL" id="KAF2676621.1"/>
    </source>
</evidence>
<feature type="region of interest" description="Disordered" evidence="1">
    <location>
        <begin position="146"/>
        <end position="169"/>
    </location>
</feature>
<organism evidence="4 5">
    <name type="scientific">Lentithecium fluviatile CBS 122367</name>
    <dbReference type="NCBI Taxonomy" id="1168545"/>
    <lineage>
        <taxon>Eukaryota</taxon>
        <taxon>Fungi</taxon>
        <taxon>Dikarya</taxon>
        <taxon>Ascomycota</taxon>
        <taxon>Pezizomycotina</taxon>
        <taxon>Dothideomycetes</taxon>
        <taxon>Pleosporomycetidae</taxon>
        <taxon>Pleosporales</taxon>
        <taxon>Massarineae</taxon>
        <taxon>Lentitheciaceae</taxon>
        <taxon>Lentithecium</taxon>
    </lineage>
</organism>
<sequence>MRLKTNLCQTTHHLLTTLILIISTTTTNAQTNTNAQDITTVAAYPLQKSCARTCFVRIGSCWDDILGREIGCAPVVCTSVGWQAPNDCYCRPDLQQAAQEHLTSCIRDACTVGDAGVDVSSAGSIYSQYCAEKGFTAAAATTPSSASATVTGSGGAGATSTSTGHSTTEDLKKKWKGLPTGAWIGIGVGICLVLALVGAYFKKNGHKGSAIQGLGQSQRGNQGPFDGPPVFALANAVNYQATHPRSGCEAWQLCHWKESALSTSPKSKTKGEGLINYFLVQLEPS</sequence>
<reference evidence="4" key="1">
    <citation type="journal article" date="2020" name="Stud. Mycol.">
        <title>101 Dothideomycetes genomes: a test case for predicting lifestyles and emergence of pathogens.</title>
        <authorList>
            <person name="Haridas S."/>
            <person name="Albert R."/>
            <person name="Binder M."/>
            <person name="Bloem J."/>
            <person name="Labutti K."/>
            <person name="Salamov A."/>
            <person name="Andreopoulos B."/>
            <person name="Baker S."/>
            <person name="Barry K."/>
            <person name="Bills G."/>
            <person name="Bluhm B."/>
            <person name="Cannon C."/>
            <person name="Castanera R."/>
            <person name="Culley D."/>
            <person name="Daum C."/>
            <person name="Ezra D."/>
            <person name="Gonzalez J."/>
            <person name="Henrissat B."/>
            <person name="Kuo A."/>
            <person name="Liang C."/>
            <person name="Lipzen A."/>
            <person name="Lutzoni F."/>
            <person name="Magnuson J."/>
            <person name="Mondo S."/>
            <person name="Nolan M."/>
            <person name="Ohm R."/>
            <person name="Pangilinan J."/>
            <person name="Park H.-J."/>
            <person name="Ramirez L."/>
            <person name="Alfaro M."/>
            <person name="Sun H."/>
            <person name="Tritt A."/>
            <person name="Yoshinaga Y."/>
            <person name="Zwiers L.-H."/>
            <person name="Turgeon B."/>
            <person name="Goodwin S."/>
            <person name="Spatafora J."/>
            <person name="Crous P."/>
            <person name="Grigoriev I."/>
        </authorList>
    </citation>
    <scope>NUCLEOTIDE SEQUENCE</scope>
    <source>
        <strain evidence="4">CBS 122367</strain>
    </source>
</reference>
<keyword evidence="2" id="KW-0812">Transmembrane</keyword>